<evidence type="ECO:0000313" key="3">
    <source>
        <dbReference type="Proteomes" id="UP001165065"/>
    </source>
</evidence>
<dbReference type="Pfam" id="PF00581">
    <property type="entry name" value="Rhodanese"/>
    <property type="match status" value="1"/>
</dbReference>
<dbReference type="InterPro" id="IPR036873">
    <property type="entry name" value="Rhodanese-like_dom_sf"/>
</dbReference>
<sequence length="177" mass="18535">MSTKQEKLLAVVADLGTGKFDLSDATVSVAAVVADDGSKYQLLDARSEEEMEVGMIPGAITRSEFEADPDKYKSKEVVAYCTVGYISGACAFELRAKGHSNVRNMGDGAILGYTLAQTEAGVAKPLVKKDGTPTNTVHTFMDDLAPLAGEGMVGTSFANPPAVLEAANASIKERTGL</sequence>
<accession>A0A9W7GQT9</accession>
<keyword evidence="3" id="KW-1185">Reference proteome</keyword>
<comment type="caution">
    <text evidence="2">The sequence shown here is derived from an EMBL/GenBank/DDBJ whole genome shotgun (WGS) entry which is preliminary data.</text>
</comment>
<dbReference type="SUPFAM" id="SSF52821">
    <property type="entry name" value="Rhodanese/Cell cycle control phosphatase"/>
    <property type="match status" value="1"/>
</dbReference>
<dbReference type="InterPro" id="IPR001763">
    <property type="entry name" value="Rhodanese-like_dom"/>
</dbReference>
<dbReference type="OrthoDB" id="198580at2759"/>
<feature type="domain" description="Rhodanese" evidence="1">
    <location>
        <begin position="36"/>
        <end position="108"/>
    </location>
</feature>
<evidence type="ECO:0000313" key="2">
    <source>
        <dbReference type="EMBL" id="GMI48555.1"/>
    </source>
</evidence>
<evidence type="ECO:0000259" key="1">
    <source>
        <dbReference type="PROSITE" id="PS50206"/>
    </source>
</evidence>
<dbReference type="Proteomes" id="UP001165065">
    <property type="component" value="Unassembled WGS sequence"/>
</dbReference>
<reference evidence="3" key="1">
    <citation type="journal article" date="2023" name="Commun. Biol.">
        <title>Genome analysis of Parmales, the sister group of diatoms, reveals the evolutionary specialization of diatoms from phago-mixotrophs to photoautotrophs.</title>
        <authorList>
            <person name="Ban H."/>
            <person name="Sato S."/>
            <person name="Yoshikawa S."/>
            <person name="Yamada K."/>
            <person name="Nakamura Y."/>
            <person name="Ichinomiya M."/>
            <person name="Sato N."/>
            <person name="Blanc-Mathieu R."/>
            <person name="Endo H."/>
            <person name="Kuwata A."/>
            <person name="Ogata H."/>
        </authorList>
    </citation>
    <scope>NUCLEOTIDE SEQUENCE [LARGE SCALE GENOMIC DNA]</scope>
</reference>
<dbReference type="Gene3D" id="3.40.250.10">
    <property type="entry name" value="Rhodanese-like domain"/>
    <property type="match status" value="1"/>
</dbReference>
<proteinExistence type="predicted"/>
<dbReference type="CDD" id="cd00158">
    <property type="entry name" value="RHOD"/>
    <property type="match status" value="1"/>
</dbReference>
<dbReference type="AlphaFoldDB" id="A0A9W7GQT9"/>
<dbReference type="SMART" id="SM00450">
    <property type="entry name" value="RHOD"/>
    <property type="match status" value="1"/>
</dbReference>
<protein>
    <recommendedName>
        <fullName evidence="1">Rhodanese domain-containing protein</fullName>
    </recommendedName>
</protein>
<organism evidence="2 3">
    <name type="scientific">Triparma columacea</name>
    <dbReference type="NCBI Taxonomy" id="722753"/>
    <lineage>
        <taxon>Eukaryota</taxon>
        <taxon>Sar</taxon>
        <taxon>Stramenopiles</taxon>
        <taxon>Ochrophyta</taxon>
        <taxon>Bolidophyceae</taxon>
        <taxon>Parmales</taxon>
        <taxon>Triparmaceae</taxon>
        <taxon>Triparma</taxon>
    </lineage>
</organism>
<dbReference type="EMBL" id="BRYA01000407">
    <property type="protein sequence ID" value="GMI48555.1"/>
    <property type="molecule type" value="Genomic_DNA"/>
</dbReference>
<gene>
    <name evidence="2" type="ORF">TrCOL_g516</name>
</gene>
<dbReference type="PROSITE" id="PS50206">
    <property type="entry name" value="RHODANESE_3"/>
    <property type="match status" value="1"/>
</dbReference>
<name>A0A9W7GQT9_9STRA</name>